<dbReference type="PANTHER" id="PTHR46082:SF6">
    <property type="entry name" value="AAA+ ATPASE DOMAIN-CONTAINING PROTEIN-RELATED"/>
    <property type="match status" value="1"/>
</dbReference>
<organism evidence="2 3">
    <name type="scientific">Actinoplanes regularis</name>
    <dbReference type="NCBI Taxonomy" id="52697"/>
    <lineage>
        <taxon>Bacteria</taxon>
        <taxon>Bacillati</taxon>
        <taxon>Actinomycetota</taxon>
        <taxon>Actinomycetes</taxon>
        <taxon>Micromonosporales</taxon>
        <taxon>Micromonosporaceae</taxon>
        <taxon>Actinoplanes</taxon>
    </lineage>
</organism>
<gene>
    <name evidence="2" type="ORF">SAMN06264365_119104</name>
</gene>
<dbReference type="Gene3D" id="3.40.50.300">
    <property type="entry name" value="P-loop containing nucleotide triphosphate hydrolases"/>
    <property type="match status" value="1"/>
</dbReference>
<evidence type="ECO:0000313" key="2">
    <source>
        <dbReference type="EMBL" id="SNS61802.1"/>
    </source>
</evidence>
<dbReference type="Pfam" id="PF13374">
    <property type="entry name" value="TPR_10"/>
    <property type="match status" value="1"/>
</dbReference>
<dbReference type="Gene3D" id="1.25.40.10">
    <property type="entry name" value="Tetratricopeptide repeat domain"/>
    <property type="match status" value="2"/>
</dbReference>
<keyword evidence="1" id="KW-0812">Transmembrane</keyword>
<reference evidence="2 3" key="1">
    <citation type="submission" date="2017-06" db="EMBL/GenBank/DDBJ databases">
        <authorList>
            <person name="Kim H.J."/>
            <person name="Triplett B.A."/>
        </authorList>
    </citation>
    <scope>NUCLEOTIDE SEQUENCE [LARGE SCALE GENOMIC DNA]</scope>
    <source>
        <strain evidence="2 3">DSM 43151</strain>
    </source>
</reference>
<dbReference type="Pfam" id="PF13424">
    <property type="entry name" value="TPR_12"/>
    <property type="match status" value="2"/>
</dbReference>
<proteinExistence type="predicted"/>
<protein>
    <submittedName>
        <fullName evidence="2">Tetratricopeptide repeat-containing protein</fullName>
    </submittedName>
</protein>
<keyword evidence="1" id="KW-0472">Membrane</keyword>
<feature type="transmembrane region" description="Helical" evidence="1">
    <location>
        <begin position="39"/>
        <end position="61"/>
    </location>
</feature>
<dbReference type="SUPFAM" id="SSF52540">
    <property type="entry name" value="P-loop containing nucleoside triphosphate hydrolases"/>
    <property type="match status" value="1"/>
</dbReference>
<dbReference type="AlphaFoldDB" id="A0A239FZT9"/>
<dbReference type="InterPro" id="IPR053137">
    <property type="entry name" value="NLR-like"/>
</dbReference>
<accession>A0A239FZT9</accession>
<dbReference type="Proteomes" id="UP000198415">
    <property type="component" value="Unassembled WGS sequence"/>
</dbReference>
<dbReference type="EMBL" id="FZNR01000019">
    <property type="protein sequence ID" value="SNS61802.1"/>
    <property type="molecule type" value="Genomic_DNA"/>
</dbReference>
<evidence type="ECO:0000256" key="1">
    <source>
        <dbReference type="SAM" id="Phobius"/>
    </source>
</evidence>
<dbReference type="InterPro" id="IPR011990">
    <property type="entry name" value="TPR-like_helical_dom_sf"/>
</dbReference>
<name>A0A239FZT9_9ACTN</name>
<dbReference type="PANTHER" id="PTHR46082">
    <property type="entry name" value="ATP/GTP-BINDING PROTEIN-RELATED"/>
    <property type="match status" value="1"/>
</dbReference>
<dbReference type="InterPro" id="IPR027417">
    <property type="entry name" value="P-loop_NTPase"/>
</dbReference>
<dbReference type="SUPFAM" id="SSF48452">
    <property type="entry name" value="TPR-like"/>
    <property type="match status" value="2"/>
</dbReference>
<dbReference type="RefSeq" id="WP_089297499.1">
    <property type="nucleotide sequence ID" value="NZ_BOMU01000085.1"/>
</dbReference>
<keyword evidence="3" id="KW-1185">Reference proteome</keyword>
<sequence length="731" mass="78449">MNRRHRRWTPSPGTVIVLTAAFALVGNLATDTLEVSWRWWPATVWAAAALLVVLSVAVEVLRQRSATRVTPHAVGSGRRVFGAIPRPAWHVQARSAEEATLRRALGRRNRAALVVLTGTRGAGKSQLAAAYARRRAASFDLVAWINAEGGPVPGMALLAGELGLVDDAERGPEAAARALRGWLENDSRQRLLLIFDNVDGPDSLAGHLPVAGSAKVLITSNRLDFASMPGVTVVPVGMFTRSQCQAFLHQATGLPGGADADEVARQLGRLPLGLAQAAAYIRRGRISYRQYLTALDGPDLREALRRPAGADHPGVIKATRLSIAALRRIDRGGDAVRLLTLLSLLSPDGVSRVLLRRAAPALRLRNGLDRALGLLTDGTLITLSGEVHDGEVDRVVVSVHRLTARVVRHQAGRSGIAALAAATGMLGTLTGEPPLQRVARRRSELVELVAHVLALRKHTADPSSSLLTLVAWAGVALHEVGDLGRAVPLLEATLTGLEQAQGADHPDTITTRGSLALAYESAGRLDEAVGLLERVVADQARTRGDDHPYTLVVRRDLAHAYESAGRLAEAVDLFEQVLADSVRTGHPDTLGSRDYLAAAYHSAGRLDEAIDMFQRLVVDCDRVLGAEHPDTVGSRANLAATYRSAGRTAEAIDLLQHVIAVRTRVLGPDHPHTLYSRAELADVYRSAGRLDESIDLFERVISDVERVLGAGHPRFEKSREALKLARDAAKS</sequence>
<keyword evidence="1" id="KW-1133">Transmembrane helix</keyword>
<dbReference type="OrthoDB" id="3210382at2"/>
<evidence type="ECO:0000313" key="3">
    <source>
        <dbReference type="Proteomes" id="UP000198415"/>
    </source>
</evidence>